<gene>
    <name evidence="6" type="primary">kpsU</name>
    <name evidence="5" type="synonym">kdsB</name>
    <name evidence="6" type="ORF">Spa11_30200</name>
</gene>
<dbReference type="GO" id="GO:0016020">
    <property type="term" value="C:membrane"/>
    <property type="evidence" value="ECO:0007669"/>
    <property type="project" value="UniProtKB-SubCell"/>
</dbReference>
<keyword evidence="7" id="KW-1185">Reference proteome</keyword>
<sequence length="309" mass="33302">MRSLSPGASAIKTDTGRIYGIDLSGIGVLTYEMGPKFQGWLAPATDCMALATDSMAAPRTCVVIPARMASTRLPGKMLLRETGRSLVEHTHAAVLRAKLPAAVIVATDHVAIADEVRRFGGTAVMTSTDCQSGADRVAEVASRTPQFDLFVNVQGDEPELDPAAIDLLIEQFDADTTTPMATLATPITDPERLRDPSVVKVVFDNSGRALYFSRSPIPFVRDAQSATAADQPPLFHQHLGIYAYRREFLAKLPHLPPSPLEQAEKLEQLRVLQAGETIRVGVVAHAATGIDTAADYAAFVRRHCRTMAA</sequence>
<dbReference type="GO" id="GO:0009103">
    <property type="term" value="P:lipopolysaccharide biosynthetic process"/>
    <property type="evidence" value="ECO:0007669"/>
    <property type="project" value="UniProtKB-UniRule"/>
</dbReference>
<dbReference type="PANTHER" id="PTHR42866:SF2">
    <property type="entry name" value="3-DEOXY-MANNO-OCTULOSONATE CYTIDYLYLTRANSFERASE, MITOCHONDRIAL"/>
    <property type="match status" value="1"/>
</dbReference>
<name>A0A518KAJ2_9BACT</name>
<evidence type="ECO:0000256" key="4">
    <source>
        <dbReference type="ARBA" id="ARBA00022985"/>
    </source>
</evidence>
<dbReference type="NCBIfam" id="TIGR00466">
    <property type="entry name" value="kdsB"/>
    <property type="match status" value="1"/>
</dbReference>
<dbReference type="AlphaFoldDB" id="A0A518KAJ2"/>
<dbReference type="GO" id="GO:0033468">
    <property type="term" value="P:CMP-keto-3-deoxy-D-manno-octulosonic acid biosynthetic process"/>
    <property type="evidence" value="ECO:0007669"/>
    <property type="project" value="UniProtKB-UniRule"/>
</dbReference>
<dbReference type="CDD" id="cd02517">
    <property type="entry name" value="CMP-KDO-Synthetase"/>
    <property type="match status" value="1"/>
</dbReference>
<dbReference type="NCBIfam" id="NF003950">
    <property type="entry name" value="PRK05450.1-3"/>
    <property type="match status" value="1"/>
</dbReference>
<accession>A0A518KAJ2</accession>
<comment type="pathway">
    <text evidence="5">Nucleotide-sugar biosynthesis; CMP-3-deoxy-D-manno-octulosonate biosynthesis; CMP-3-deoxy-D-manno-octulosonate from 3-deoxy-D-manno-octulosonate and CTP: step 1/1.</text>
</comment>
<comment type="similarity">
    <text evidence="5">Belongs to the KdsB family.</text>
</comment>
<dbReference type="PANTHER" id="PTHR42866">
    <property type="entry name" value="3-DEOXY-MANNO-OCTULOSONATE CYTIDYLYLTRANSFERASE"/>
    <property type="match status" value="1"/>
</dbReference>
<comment type="function">
    <text evidence="5">Activates KDO (a required 8-carbon sugar) for incorporation into bacterial lipopolysaccharide in Gram-negative bacteria.</text>
</comment>
<dbReference type="InterPro" id="IPR003329">
    <property type="entry name" value="Cytidylyl_trans"/>
</dbReference>
<keyword evidence="2 5" id="KW-0808">Transferase</keyword>
<dbReference type="FunFam" id="3.90.550.10:FF:000011">
    <property type="entry name" value="3-deoxy-manno-octulosonate cytidylyltransferase"/>
    <property type="match status" value="1"/>
</dbReference>
<dbReference type="SUPFAM" id="SSF53448">
    <property type="entry name" value="Nucleotide-diphospho-sugar transferases"/>
    <property type="match status" value="1"/>
</dbReference>
<dbReference type="Gene3D" id="3.90.550.10">
    <property type="entry name" value="Spore Coat Polysaccharide Biosynthesis Protein SpsA, Chain A"/>
    <property type="match status" value="1"/>
</dbReference>
<dbReference type="HAMAP" id="MF_00057">
    <property type="entry name" value="KdsB"/>
    <property type="match status" value="1"/>
</dbReference>
<reference evidence="6 7" key="1">
    <citation type="submission" date="2019-02" db="EMBL/GenBank/DDBJ databases">
        <title>Deep-cultivation of Planctomycetes and their phenomic and genomic characterization uncovers novel biology.</title>
        <authorList>
            <person name="Wiegand S."/>
            <person name="Jogler M."/>
            <person name="Boedeker C."/>
            <person name="Pinto D."/>
            <person name="Vollmers J."/>
            <person name="Rivas-Marin E."/>
            <person name="Kohn T."/>
            <person name="Peeters S.H."/>
            <person name="Heuer A."/>
            <person name="Rast P."/>
            <person name="Oberbeckmann S."/>
            <person name="Bunk B."/>
            <person name="Jeske O."/>
            <person name="Meyerdierks A."/>
            <person name="Storesund J.E."/>
            <person name="Kallscheuer N."/>
            <person name="Luecker S."/>
            <person name="Lage O.M."/>
            <person name="Pohl T."/>
            <person name="Merkel B.J."/>
            <person name="Hornburger P."/>
            <person name="Mueller R.-W."/>
            <person name="Bruemmer F."/>
            <person name="Labrenz M."/>
            <person name="Spormann A.M."/>
            <person name="Op den Camp H."/>
            <person name="Overmann J."/>
            <person name="Amann R."/>
            <person name="Jetten M.S.M."/>
            <person name="Mascher T."/>
            <person name="Medema M.H."/>
            <person name="Devos D.P."/>
            <person name="Kaster A.-K."/>
            <person name="Ovreas L."/>
            <person name="Rohde M."/>
            <person name="Galperin M.Y."/>
            <person name="Jogler C."/>
        </authorList>
    </citation>
    <scope>NUCLEOTIDE SEQUENCE [LARGE SCALE GENOMIC DNA]</scope>
    <source>
        <strain evidence="6 7">Spa11</strain>
    </source>
</reference>
<dbReference type="Proteomes" id="UP000316426">
    <property type="component" value="Chromosome"/>
</dbReference>
<organism evidence="6 7">
    <name type="scientific">Botrimarina mediterranea</name>
    <dbReference type="NCBI Taxonomy" id="2528022"/>
    <lineage>
        <taxon>Bacteria</taxon>
        <taxon>Pseudomonadati</taxon>
        <taxon>Planctomycetota</taxon>
        <taxon>Planctomycetia</taxon>
        <taxon>Pirellulales</taxon>
        <taxon>Lacipirellulaceae</taxon>
        <taxon>Botrimarina</taxon>
    </lineage>
</organism>
<dbReference type="InterPro" id="IPR029044">
    <property type="entry name" value="Nucleotide-diphossugar_trans"/>
</dbReference>
<dbReference type="EC" id="2.7.7.38" evidence="5"/>
<dbReference type="GO" id="GO:0008690">
    <property type="term" value="F:3-deoxy-manno-octulosonate cytidylyltransferase activity"/>
    <property type="evidence" value="ECO:0007669"/>
    <property type="project" value="UniProtKB-UniRule"/>
</dbReference>
<dbReference type="EMBL" id="CP036349">
    <property type="protein sequence ID" value="QDV74811.1"/>
    <property type="molecule type" value="Genomic_DNA"/>
</dbReference>
<comment type="subcellular location">
    <subcellularLocation>
        <location evidence="5">Cytoplasm</location>
    </subcellularLocation>
    <subcellularLocation>
        <location evidence="1">Membrane</location>
    </subcellularLocation>
</comment>
<evidence type="ECO:0000256" key="5">
    <source>
        <dbReference type="HAMAP-Rule" id="MF_00057"/>
    </source>
</evidence>
<evidence type="ECO:0000313" key="6">
    <source>
        <dbReference type="EMBL" id="QDV74811.1"/>
    </source>
</evidence>
<dbReference type="NCBIfam" id="NF003952">
    <property type="entry name" value="PRK05450.1-5"/>
    <property type="match status" value="1"/>
</dbReference>
<keyword evidence="4 5" id="KW-0448">Lipopolysaccharide biosynthesis</keyword>
<keyword evidence="5" id="KW-0963">Cytoplasm</keyword>
<evidence type="ECO:0000256" key="1">
    <source>
        <dbReference type="ARBA" id="ARBA00004370"/>
    </source>
</evidence>
<evidence type="ECO:0000313" key="7">
    <source>
        <dbReference type="Proteomes" id="UP000316426"/>
    </source>
</evidence>
<evidence type="ECO:0000256" key="2">
    <source>
        <dbReference type="ARBA" id="ARBA00022679"/>
    </source>
</evidence>
<evidence type="ECO:0000256" key="3">
    <source>
        <dbReference type="ARBA" id="ARBA00022695"/>
    </source>
</evidence>
<keyword evidence="3 5" id="KW-0548">Nucleotidyltransferase</keyword>
<comment type="catalytic activity">
    <reaction evidence="5">
        <text>3-deoxy-alpha-D-manno-oct-2-ulosonate + CTP = CMP-3-deoxy-beta-D-manno-octulosonate + diphosphate</text>
        <dbReference type="Rhea" id="RHEA:23448"/>
        <dbReference type="ChEBI" id="CHEBI:33019"/>
        <dbReference type="ChEBI" id="CHEBI:37563"/>
        <dbReference type="ChEBI" id="CHEBI:85986"/>
        <dbReference type="ChEBI" id="CHEBI:85987"/>
        <dbReference type="EC" id="2.7.7.38"/>
    </reaction>
</comment>
<dbReference type="UniPathway" id="UPA00358">
    <property type="reaction ID" value="UER00476"/>
</dbReference>
<proteinExistence type="inferred from homology"/>
<protein>
    <recommendedName>
        <fullName evidence="5">3-deoxy-manno-octulosonate cytidylyltransferase</fullName>
        <ecNumber evidence="5">2.7.7.38</ecNumber>
    </recommendedName>
    <alternativeName>
        <fullName evidence="5">CMP-2-keto-3-deoxyoctulosonic acid synthase</fullName>
        <shortName evidence="5">CKS</shortName>
        <shortName evidence="5">CMP-KDO synthase</shortName>
    </alternativeName>
</protein>
<dbReference type="Pfam" id="PF02348">
    <property type="entry name" value="CTP_transf_3"/>
    <property type="match status" value="1"/>
</dbReference>
<dbReference type="KEGG" id="bmei:Spa11_30200"/>
<dbReference type="InterPro" id="IPR004528">
    <property type="entry name" value="KdsB"/>
</dbReference>
<dbReference type="GO" id="GO:0005829">
    <property type="term" value="C:cytosol"/>
    <property type="evidence" value="ECO:0007669"/>
    <property type="project" value="TreeGrafter"/>
</dbReference>